<sequence>MHFTIFFTAHTDSLLALGVLMAYTGYARHRTGRVRGFPWELWLGVLLATSAKGPVGMAITLPGMGLEMLLADSALMRFSKDAWIGLWKRIRAIRPFRGLALAVSLIVVWYVVAGLEVNWDFVRAALIYQNFTRFLTGLDHEHGPWLYFHTIWGDFFPWSLLLPFGLVAAWRLRAELPWRLALTWALWTVFFFSLSVSKQSKYILPAAPAIVLLSLGGLVWLFGGQAKRARRVAGTVSLSILTLFAFLAILVLPGLIFPGLIPVPKTVQGLSRLRAYLEKHPAPLVSYLYPRPPTIYALYPLRHAPIPFVRSARALYAEIHSGVIRPGSYLLVYRDALPAANRKVTSRTLSPPPNPRDFARVFSIPAQGGLILYRLLPTIRHMPVPKTPQPPPWHWWDQFDTD</sequence>
<evidence type="ECO:0000256" key="8">
    <source>
        <dbReference type="SAM" id="Phobius"/>
    </source>
</evidence>
<evidence type="ECO:0000256" key="6">
    <source>
        <dbReference type="ARBA" id="ARBA00022989"/>
    </source>
</evidence>
<feature type="transmembrane region" description="Helical" evidence="8">
    <location>
        <begin position="6"/>
        <end position="26"/>
    </location>
</feature>
<feature type="transmembrane region" description="Helical" evidence="8">
    <location>
        <begin position="202"/>
        <end position="223"/>
    </location>
</feature>
<feature type="transmembrane region" description="Helical" evidence="8">
    <location>
        <begin position="235"/>
        <end position="261"/>
    </location>
</feature>
<name>T1AZV2_9ZZZZ</name>
<keyword evidence="4 9" id="KW-0808">Transferase</keyword>
<dbReference type="GO" id="GO:0008610">
    <property type="term" value="P:lipid biosynthetic process"/>
    <property type="evidence" value="ECO:0007669"/>
    <property type="project" value="UniProtKB-ARBA"/>
</dbReference>
<feature type="transmembrane region" description="Helical" evidence="8">
    <location>
        <begin position="96"/>
        <end position="113"/>
    </location>
</feature>
<protein>
    <submittedName>
        <fullName evidence="9">Glycosyl transferase family protein</fullName>
    </submittedName>
</protein>
<evidence type="ECO:0000256" key="2">
    <source>
        <dbReference type="ARBA" id="ARBA00022475"/>
    </source>
</evidence>
<comment type="caution">
    <text evidence="9">The sequence shown here is derived from an EMBL/GenBank/DDBJ whole genome shotgun (WGS) entry which is preliminary data.</text>
</comment>
<dbReference type="InterPro" id="IPR050297">
    <property type="entry name" value="LipidA_mod_glycosyltrf_83"/>
</dbReference>
<dbReference type="EMBL" id="AUZZ01006035">
    <property type="protein sequence ID" value="EQD47620.1"/>
    <property type="molecule type" value="Genomic_DNA"/>
</dbReference>
<dbReference type="PANTHER" id="PTHR33908">
    <property type="entry name" value="MANNOSYLTRANSFERASE YKCB-RELATED"/>
    <property type="match status" value="1"/>
</dbReference>
<dbReference type="GO" id="GO:0005886">
    <property type="term" value="C:plasma membrane"/>
    <property type="evidence" value="ECO:0007669"/>
    <property type="project" value="UniProtKB-SubCell"/>
</dbReference>
<proteinExistence type="predicted"/>
<evidence type="ECO:0000256" key="1">
    <source>
        <dbReference type="ARBA" id="ARBA00004651"/>
    </source>
</evidence>
<reference evidence="9" key="1">
    <citation type="submission" date="2013-08" db="EMBL/GenBank/DDBJ databases">
        <authorList>
            <person name="Mendez C."/>
            <person name="Richter M."/>
            <person name="Ferrer M."/>
            <person name="Sanchez J."/>
        </authorList>
    </citation>
    <scope>NUCLEOTIDE SEQUENCE</scope>
</reference>
<feature type="transmembrane region" description="Helical" evidence="8">
    <location>
        <begin position="176"/>
        <end position="196"/>
    </location>
</feature>
<evidence type="ECO:0000313" key="9">
    <source>
        <dbReference type="EMBL" id="EQD47620.1"/>
    </source>
</evidence>
<organism evidence="9">
    <name type="scientific">mine drainage metagenome</name>
    <dbReference type="NCBI Taxonomy" id="410659"/>
    <lineage>
        <taxon>unclassified sequences</taxon>
        <taxon>metagenomes</taxon>
        <taxon>ecological metagenomes</taxon>
    </lineage>
</organism>
<dbReference type="PANTHER" id="PTHR33908:SF3">
    <property type="entry name" value="UNDECAPRENYL PHOSPHATE-ALPHA-4-AMINO-4-DEOXY-L-ARABINOSE ARABINOSYL TRANSFERASE"/>
    <property type="match status" value="1"/>
</dbReference>
<comment type="subcellular location">
    <subcellularLocation>
        <location evidence="1">Cell membrane</location>
        <topology evidence="1">Multi-pass membrane protein</topology>
    </subcellularLocation>
</comment>
<evidence type="ECO:0000256" key="4">
    <source>
        <dbReference type="ARBA" id="ARBA00022679"/>
    </source>
</evidence>
<dbReference type="AlphaFoldDB" id="T1AZV2"/>
<keyword evidence="7 8" id="KW-0472">Membrane</keyword>
<dbReference type="GO" id="GO:0016763">
    <property type="term" value="F:pentosyltransferase activity"/>
    <property type="evidence" value="ECO:0007669"/>
    <property type="project" value="TreeGrafter"/>
</dbReference>
<feature type="transmembrane region" description="Helical" evidence="8">
    <location>
        <begin position="145"/>
        <end position="169"/>
    </location>
</feature>
<keyword evidence="6 8" id="KW-1133">Transmembrane helix</keyword>
<keyword evidence="2" id="KW-1003">Cell membrane</keyword>
<accession>T1AZV2</accession>
<evidence type="ECO:0000256" key="5">
    <source>
        <dbReference type="ARBA" id="ARBA00022692"/>
    </source>
</evidence>
<keyword evidence="3" id="KW-0328">Glycosyltransferase</keyword>
<dbReference type="GO" id="GO:0010041">
    <property type="term" value="P:response to iron(III) ion"/>
    <property type="evidence" value="ECO:0007669"/>
    <property type="project" value="TreeGrafter"/>
</dbReference>
<evidence type="ECO:0000256" key="7">
    <source>
        <dbReference type="ARBA" id="ARBA00023136"/>
    </source>
</evidence>
<evidence type="ECO:0000256" key="3">
    <source>
        <dbReference type="ARBA" id="ARBA00022676"/>
    </source>
</evidence>
<keyword evidence="5 8" id="KW-0812">Transmembrane</keyword>
<gene>
    <name evidence="9" type="ORF">B2A_08380</name>
</gene>
<reference evidence="9" key="2">
    <citation type="journal article" date="2014" name="ISME J.">
        <title>Microbial stratification in low pH oxic and suboxic macroscopic growths along an acid mine drainage.</title>
        <authorList>
            <person name="Mendez-Garcia C."/>
            <person name="Mesa V."/>
            <person name="Sprenger R.R."/>
            <person name="Richter M."/>
            <person name="Diez M.S."/>
            <person name="Solano J."/>
            <person name="Bargiela R."/>
            <person name="Golyshina O.V."/>
            <person name="Manteca A."/>
            <person name="Ramos J.L."/>
            <person name="Gallego J.R."/>
            <person name="Llorente I."/>
            <person name="Martins Dos Santos V.A."/>
            <person name="Jensen O.N."/>
            <person name="Pelaez A.I."/>
            <person name="Sanchez J."/>
            <person name="Ferrer M."/>
        </authorList>
    </citation>
    <scope>NUCLEOTIDE SEQUENCE</scope>
</reference>